<sequence>MNDECNQAAGVPSRRSQYAHGSQNDRGRLVVEEEDGPNRAKRKYVADNHMHACPNSRMAAITIVVPCKDDNVGHDEAGAPAQQTRQSHGAQRNLASEEDENEQGLQTMDTSLLSYLRCVF</sequence>
<name>A0A2A6BRG5_PRIPA</name>
<keyword evidence="3" id="KW-1185">Reference proteome</keyword>
<evidence type="ECO:0000313" key="3">
    <source>
        <dbReference type="Proteomes" id="UP000005239"/>
    </source>
</evidence>
<feature type="region of interest" description="Disordered" evidence="1">
    <location>
        <begin position="1"/>
        <end position="39"/>
    </location>
</feature>
<proteinExistence type="predicted"/>
<evidence type="ECO:0000256" key="1">
    <source>
        <dbReference type="SAM" id="MobiDB-lite"/>
    </source>
</evidence>
<dbReference type="Proteomes" id="UP000005239">
    <property type="component" value="Unassembled WGS sequence"/>
</dbReference>
<dbReference type="EnsemblMetazoa" id="PPA06334.1">
    <property type="protein sequence ID" value="PPA06334.1"/>
    <property type="gene ID" value="WBGene00095888"/>
</dbReference>
<gene>
    <name evidence="2" type="primary">WBGene00095888</name>
</gene>
<protein>
    <submittedName>
        <fullName evidence="2">Uncharacterized protein</fullName>
    </submittedName>
</protein>
<organism evidence="2 3">
    <name type="scientific">Pristionchus pacificus</name>
    <name type="common">Parasitic nematode worm</name>
    <dbReference type="NCBI Taxonomy" id="54126"/>
    <lineage>
        <taxon>Eukaryota</taxon>
        <taxon>Metazoa</taxon>
        <taxon>Ecdysozoa</taxon>
        <taxon>Nematoda</taxon>
        <taxon>Chromadorea</taxon>
        <taxon>Rhabditida</taxon>
        <taxon>Rhabditina</taxon>
        <taxon>Diplogasteromorpha</taxon>
        <taxon>Diplogasteroidea</taxon>
        <taxon>Neodiplogasteridae</taxon>
        <taxon>Pristionchus</taxon>
    </lineage>
</organism>
<reference evidence="2" key="2">
    <citation type="submission" date="2022-06" db="UniProtKB">
        <authorList>
            <consortium name="EnsemblMetazoa"/>
        </authorList>
    </citation>
    <scope>IDENTIFICATION</scope>
    <source>
        <strain evidence="2">PS312</strain>
    </source>
</reference>
<reference evidence="3" key="1">
    <citation type="journal article" date="2008" name="Nat. Genet.">
        <title>The Pristionchus pacificus genome provides a unique perspective on nematode lifestyle and parasitism.</title>
        <authorList>
            <person name="Dieterich C."/>
            <person name="Clifton S.W."/>
            <person name="Schuster L.N."/>
            <person name="Chinwalla A."/>
            <person name="Delehaunty K."/>
            <person name="Dinkelacker I."/>
            <person name="Fulton L."/>
            <person name="Fulton R."/>
            <person name="Godfrey J."/>
            <person name="Minx P."/>
            <person name="Mitreva M."/>
            <person name="Roeseler W."/>
            <person name="Tian H."/>
            <person name="Witte H."/>
            <person name="Yang S.P."/>
            <person name="Wilson R.K."/>
            <person name="Sommer R.J."/>
        </authorList>
    </citation>
    <scope>NUCLEOTIDE SEQUENCE [LARGE SCALE GENOMIC DNA]</scope>
    <source>
        <strain evidence="3">PS312</strain>
    </source>
</reference>
<accession>A0A8R1Y9S2</accession>
<evidence type="ECO:0000313" key="2">
    <source>
        <dbReference type="EnsemblMetazoa" id="PPA06334.1"/>
    </source>
</evidence>
<feature type="compositionally biased region" description="Polar residues" evidence="1">
    <location>
        <begin position="81"/>
        <end position="94"/>
    </location>
</feature>
<accession>A0A2A6BRG5</accession>
<dbReference type="AlphaFoldDB" id="A0A2A6BRG5"/>
<feature type="region of interest" description="Disordered" evidence="1">
    <location>
        <begin position="70"/>
        <end position="107"/>
    </location>
</feature>